<accession>A0A0G1DPH6</accession>
<evidence type="ECO:0000256" key="9">
    <source>
        <dbReference type="ARBA" id="ARBA00022833"/>
    </source>
</evidence>
<dbReference type="NCBIfam" id="NF001503">
    <property type="entry name" value="PRK00349.1"/>
    <property type="match status" value="1"/>
</dbReference>
<dbReference type="Gene3D" id="3.30.1490.20">
    <property type="entry name" value="ATP-grasp fold, A domain"/>
    <property type="match status" value="1"/>
</dbReference>
<dbReference type="InterPro" id="IPR017871">
    <property type="entry name" value="ABC_transporter-like_CS"/>
</dbReference>
<dbReference type="Gene3D" id="3.40.50.300">
    <property type="entry name" value="P-loop containing nucleotide triphosphate hydrolases"/>
    <property type="match status" value="2"/>
</dbReference>
<name>A0A0G1DPH6_9BACT</name>
<dbReference type="GO" id="GO:0003677">
    <property type="term" value="F:DNA binding"/>
    <property type="evidence" value="ECO:0007669"/>
    <property type="project" value="UniProtKB-KW"/>
</dbReference>
<dbReference type="GO" id="GO:0005524">
    <property type="term" value="F:ATP binding"/>
    <property type="evidence" value="ECO:0007669"/>
    <property type="project" value="UniProtKB-KW"/>
</dbReference>
<evidence type="ECO:0000259" key="17">
    <source>
        <dbReference type="PROSITE" id="PS50893"/>
    </source>
</evidence>
<keyword evidence="10" id="KW-0067">ATP-binding</keyword>
<dbReference type="PROSITE" id="PS50893">
    <property type="entry name" value="ABC_TRANSPORTER_2"/>
    <property type="match status" value="1"/>
</dbReference>
<evidence type="ECO:0000313" key="18">
    <source>
        <dbReference type="EMBL" id="KKS72716.1"/>
    </source>
</evidence>
<dbReference type="EMBL" id="LCEK01000005">
    <property type="protein sequence ID" value="KKS72716.1"/>
    <property type="molecule type" value="Genomic_DNA"/>
</dbReference>
<keyword evidence="4" id="KW-0677">Repeat</keyword>
<evidence type="ECO:0000256" key="12">
    <source>
        <dbReference type="ARBA" id="ARBA00023125"/>
    </source>
</evidence>
<comment type="similarity">
    <text evidence="14">Belongs to the ABC transporter superfamily. UvrA family.</text>
</comment>
<dbReference type="GO" id="GO:0016887">
    <property type="term" value="F:ATP hydrolysis activity"/>
    <property type="evidence" value="ECO:0007669"/>
    <property type="project" value="InterPro"/>
</dbReference>
<keyword evidence="12" id="KW-0238">DNA-binding</keyword>
<feature type="domain" description="ABC transporter" evidence="17">
    <location>
        <begin position="606"/>
        <end position="939"/>
    </location>
</feature>
<dbReference type="NCBIfam" id="TIGR00630">
    <property type="entry name" value="uvra"/>
    <property type="match status" value="1"/>
</dbReference>
<evidence type="ECO:0000256" key="5">
    <source>
        <dbReference type="ARBA" id="ARBA00022741"/>
    </source>
</evidence>
<keyword evidence="3" id="KW-0479">Metal-binding</keyword>
<dbReference type="InterPro" id="IPR003439">
    <property type="entry name" value="ABC_transporter-like_ATP-bd"/>
</dbReference>
<dbReference type="GO" id="GO:0005737">
    <property type="term" value="C:cytoplasm"/>
    <property type="evidence" value="ECO:0007669"/>
    <property type="project" value="UniProtKB-SubCell"/>
</dbReference>
<gene>
    <name evidence="18" type="ORF">UV42_C0005G0033</name>
</gene>
<organism evidence="18 19">
    <name type="scientific">Candidatus Magasanikbacteria bacterium GW2011_GWE2_42_7</name>
    <dbReference type="NCBI Taxonomy" id="1619052"/>
    <lineage>
        <taxon>Bacteria</taxon>
        <taxon>Candidatus Magasanikiibacteriota</taxon>
    </lineage>
</organism>
<keyword evidence="13" id="KW-0234">DNA repair</keyword>
<dbReference type="PANTHER" id="PTHR43152">
    <property type="entry name" value="UVRABC SYSTEM PROTEIN A"/>
    <property type="match status" value="1"/>
</dbReference>
<dbReference type="SMART" id="SM00382">
    <property type="entry name" value="AAA"/>
    <property type="match status" value="1"/>
</dbReference>
<dbReference type="GO" id="GO:0008270">
    <property type="term" value="F:zinc ion binding"/>
    <property type="evidence" value="ECO:0007669"/>
    <property type="project" value="UniProtKB-KW"/>
</dbReference>
<evidence type="ECO:0000256" key="6">
    <source>
        <dbReference type="ARBA" id="ARBA00022763"/>
    </source>
</evidence>
<dbReference type="Pfam" id="PF17755">
    <property type="entry name" value="UvrA_DNA-bind"/>
    <property type="match status" value="1"/>
</dbReference>
<dbReference type="InterPro" id="IPR027417">
    <property type="entry name" value="P-loop_NTPase"/>
</dbReference>
<evidence type="ECO:0000256" key="14">
    <source>
        <dbReference type="ARBA" id="ARBA00038000"/>
    </source>
</evidence>
<dbReference type="InterPro" id="IPR013815">
    <property type="entry name" value="ATP_grasp_subdomain_1"/>
</dbReference>
<dbReference type="CDD" id="cd03271">
    <property type="entry name" value="ABC_UvrA_II"/>
    <property type="match status" value="1"/>
</dbReference>
<dbReference type="GO" id="GO:0004518">
    <property type="term" value="F:nuclease activity"/>
    <property type="evidence" value="ECO:0007669"/>
    <property type="project" value="UniProtKB-KW"/>
</dbReference>
<protein>
    <recommendedName>
        <fullName evidence="15">UvrABC system protein A</fullName>
    </recommendedName>
    <alternativeName>
        <fullName evidence="16">Excinuclease ABC subunit A</fullName>
    </alternativeName>
</protein>
<evidence type="ECO:0000256" key="10">
    <source>
        <dbReference type="ARBA" id="ARBA00022840"/>
    </source>
</evidence>
<dbReference type="Pfam" id="PF17760">
    <property type="entry name" value="UvrA_inter"/>
    <property type="match status" value="1"/>
</dbReference>
<dbReference type="AlphaFoldDB" id="A0A0G1DPH6"/>
<dbReference type="Gene3D" id="1.10.8.280">
    <property type="entry name" value="ABC transporter ATPase domain-like"/>
    <property type="match status" value="1"/>
</dbReference>
<proteinExistence type="inferred from homology"/>
<dbReference type="InterPro" id="IPR004602">
    <property type="entry name" value="UvrA"/>
</dbReference>
<keyword evidence="11" id="KW-0267">Excision nuclease</keyword>
<dbReference type="GO" id="GO:0006289">
    <property type="term" value="P:nucleotide-excision repair"/>
    <property type="evidence" value="ECO:0007669"/>
    <property type="project" value="InterPro"/>
</dbReference>
<keyword evidence="6" id="KW-0227">DNA damage</keyword>
<dbReference type="PANTHER" id="PTHR43152:SF3">
    <property type="entry name" value="UVRABC SYSTEM PROTEIN A"/>
    <property type="match status" value="1"/>
</dbReference>
<evidence type="ECO:0000256" key="2">
    <source>
        <dbReference type="ARBA" id="ARBA00022490"/>
    </source>
</evidence>
<dbReference type="InterPro" id="IPR041552">
    <property type="entry name" value="UvrA_DNA-bd"/>
</dbReference>
<dbReference type="GO" id="GO:0009380">
    <property type="term" value="C:excinuclease repair complex"/>
    <property type="evidence" value="ECO:0007669"/>
    <property type="project" value="InterPro"/>
</dbReference>
<comment type="caution">
    <text evidence="18">The sequence shown here is derived from an EMBL/GenBank/DDBJ whole genome shotgun (WGS) entry which is preliminary data.</text>
</comment>
<evidence type="ECO:0000256" key="4">
    <source>
        <dbReference type="ARBA" id="ARBA00022737"/>
    </source>
</evidence>
<evidence type="ECO:0000256" key="15">
    <source>
        <dbReference type="ARBA" id="ARBA00039316"/>
    </source>
</evidence>
<dbReference type="InterPro" id="IPR003593">
    <property type="entry name" value="AAA+_ATPase"/>
</dbReference>
<dbReference type="SUPFAM" id="SSF52540">
    <property type="entry name" value="P-loop containing nucleoside triphosphate hydrolases"/>
    <property type="match status" value="2"/>
</dbReference>
<keyword evidence="2" id="KW-0963">Cytoplasm</keyword>
<keyword evidence="8" id="KW-0863">Zinc-finger</keyword>
<dbReference type="PROSITE" id="PS00211">
    <property type="entry name" value="ABC_TRANSPORTER_1"/>
    <property type="match status" value="2"/>
</dbReference>
<keyword evidence="5" id="KW-0547">Nucleotide-binding</keyword>
<dbReference type="PATRIC" id="fig|1619052.3.peg.152"/>
<dbReference type="InterPro" id="IPR041102">
    <property type="entry name" value="UvrA_inter"/>
</dbReference>
<evidence type="ECO:0000313" key="19">
    <source>
        <dbReference type="Proteomes" id="UP000033867"/>
    </source>
</evidence>
<dbReference type="Proteomes" id="UP000033867">
    <property type="component" value="Unassembled WGS sequence"/>
</dbReference>
<evidence type="ECO:0000256" key="13">
    <source>
        <dbReference type="ARBA" id="ARBA00023204"/>
    </source>
</evidence>
<keyword evidence="7" id="KW-0228">DNA excision</keyword>
<evidence type="ECO:0000256" key="7">
    <source>
        <dbReference type="ARBA" id="ARBA00022769"/>
    </source>
</evidence>
<evidence type="ECO:0000256" key="1">
    <source>
        <dbReference type="ARBA" id="ARBA00004496"/>
    </source>
</evidence>
<keyword evidence="9" id="KW-0862">Zinc</keyword>
<evidence type="ECO:0000256" key="11">
    <source>
        <dbReference type="ARBA" id="ARBA00022881"/>
    </source>
</evidence>
<dbReference type="Gene3D" id="1.20.1580.10">
    <property type="entry name" value="ABC transporter ATPase like domain"/>
    <property type="match status" value="2"/>
</dbReference>
<evidence type="ECO:0000256" key="16">
    <source>
        <dbReference type="ARBA" id="ARBA00042156"/>
    </source>
</evidence>
<comment type="subcellular location">
    <subcellularLocation>
        <location evidence="1">Cytoplasm</location>
    </subcellularLocation>
</comment>
<evidence type="ECO:0000256" key="3">
    <source>
        <dbReference type="ARBA" id="ARBA00022723"/>
    </source>
</evidence>
<evidence type="ECO:0000256" key="8">
    <source>
        <dbReference type="ARBA" id="ARBA00022771"/>
    </source>
</evidence>
<sequence length="943" mass="103837">MPTQDVISIKNARVHNLKNISLDIPKNKLTVITGLSGSGKSSLAFDTIYAEGQRRYAESLNAYARQFMDLQDKPDVDDIEGLSPTIAIDQKTISNNPRSTVGTTTEIYDYLRLLFARIGMQYCTNCDTPVHHATAGEITESVRNLIRTSGQVTLVAPLFSQAEIKQKILLAELEQTGYNRIRINGVEHRIHDIKNLSFDKTKRYDVDIVIGEIEEKQKQHLHTFIEKALDLGNGSVITLTDDGDETTYNTTPACRQCGSVFDLIEPRSFSFNSPHGACPRCTGLGITLDVDPELVIPNPRLTLAEGAIQPWTRIVGNQNKYQEVLQAVADAHDFSVHMPIKDLPKKIMDIVLYGTDGEEYQIGKKKMRYEGVVPNLVQRHAETDSDYVRKEIEAYMRERICPVCHGKRLKETSLAVKIGEWNIADIGEMTVEEALEAFTIIGDEKKNIVHLSKTHLAIAMPLTKEMLKRLRNLLDVGLYYLSLDRSVHTLSGGEAQRVRLSTQLSTGLTGVIYILDEPSIGLHPKDNDTLIATLKKLRDLKNTVIVVEHDQAMMEAADFIVDIGPGAGTGGGEVIATGTAAMIKKNNASQTGQFLSGKATIAVPKKRRKGNKKTIEIKGARAFNLKNIDVSLPLGTLTCVTGVSGSGKSSLIIDILSKALHKKFYRAKAEPGEHKSIKGMTHIKKVISIDQSPIGRTPRSNPATYTGVFTAIRDVFTNVPEAKMRGMDAGKFSFNVKGGGRCEACAGQGYVTIPMQFLSDVFVECPECEGKRYNREALEIHYRSKTIADILAMTVEEAYAFFRDIPAIADKLRILRDVGLGYVGLGQSATTLSGGEAQRIKLATELARRSNGDTLYILDEPTTGLHFGDIVRLLEVLTQLVEKGNTVLIIEHNLDVIKSADWVIDMGPDGGKRGGTVVAVGTPETIVKETKSYTGMYLKPLLQ</sequence>
<reference evidence="18 19" key="1">
    <citation type="journal article" date="2015" name="Nature">
        <title>rRNA introns, odd ribosomes, and small enigmatic genomes across a large radiation of phyla.</title>
        <authorList>
            <person name="Brown C.T."/>
            <person name="Hug L.A."/>
            <person name="Thomas B.C."/>
            <person name="Sharon I."/>
            <person name="Castelle C.J."/>
            <person name="Singh A."/>
            <person name="Wilkins M.J."/>
            <person name="Williams K.H."/>
            <person name="Banfield J.F."/>
        </authorList>
    </citation>
    <scope>NUCLEOTIDE SEQUENCE [LARGE SCALE GENOMIC DNA]</scope>
</reference>